<reference evidence="3" key="1">
    <citation type="submission" date="2020-04" db="EMBL/GenBank/DDBJ databases">
        <authorList>
            <person name="Alioto T."/>
            <person name="Alioto T."/>
            <person name="Gomez Garrido J."/>
        </authorList>
    </citation>
    <scope>NUCLEOTIDE SEQUENCE</scope>
    <source>
        <strain evidence="3">A484AB</strain>
    </source>
</reference>
<proteinExistence type="predicted"/>
<evidence type="ECO:0000256" key="2">
    <source>
        <dbReference type="SAM" id="Phobius"/>
    </source>
</evidence>
<feature type="transmembrane region" description="Helical" evidence="2">
    <location>
        <begin position="28"/>
        <end position="56"/>
    </location>
</feature>
<sequence>RVNYTFDICLRKAGRTLSKIFSTMDTTILLLLICVVLIAITLILVIGFCCMLRVYLQRQPTVDVERPDKYKYRPSYSLGTVYTDGAHENLGFPQETKDTEVEAKKTDGNKNEAIKT</sequence>
<gene>
    <name evidence="3" type="ORF">PACLA_8A071921</name>
</gene>
<protein>
    <submittedName>
        <fullName evidence="3">Uncharacterized protein</fullName>
    </submittedName>
</protein>
<evidence type="ECO:0000256" key="1">
    <source>
        <dbReference type="SAM" id="MobiDB-lite"/>
    </source>
</evidence>
<evidence type="ECO:0000313" key="3">
    <source>
        <dbReference type="EMBL" id="CAB4029037.1"/>
    </source>
</evidence>
<dbReference type="EMBL" id="CACRXK020015897">
    <property type="protein sequence ID" value="CAB4029037.1"/>
    <property type="molecule type" value="Genomic_DNA"/>
</dbReference>
<dbReference type="AlphaFoldDB" id="A0A6S7JDQ0"/>
<feature type="region of interest" description="Disordered" evidence="1">
    <location>
        <begin position="85"/>
        <end position="116"/>
    </location>
</feature>
<dbReference type="Proteomes" id="UP001152795">
    <property type="component" value="Unassembled WGS sequence"/>
</dbReference>
<organism evidence="3 4">
    <name type="scientific">Paramuricea clavata</name>
    <name type="common">Red gorgonian</name>
    <name type="synonym">Violescent sea-whip</name>
    <dbReference type="NCBI Taxonomy" id="317549"/>
    <lineage>
        <taxon>Eukaryota</taxon>
        <taxon>Metazoa</taxon>
        <taxon>Cnidaria</taxon>
        <taxon>Anthozoa</taxon>
        <taxon>Octocorallia</taxon>
        <taxon>Malacalcyonacea</taxon>
        <taxon>Plexauridae</taxon>
        <taxon>Paramuricea</taxon>
    </lineage>
</organism>
<keyword evidence="2" id="KW-0812">Transmembrane</keyword>
<comment type="caution">
    <text evidence="3">The sequence shown here is derived from an EMBL/GenBank/DDBJ whole genome shotgun (WGS) entry which is preliminary data.</text>
</comment>
<keyword evidence="2" id="KW-1133">Transmembrane helix</keyword>
<evidence type="ECO:0000313" key="4">
    <source>
        <dbReference type="Proteomes" id="UP001152795"/>
    </source>
</evidence>
<feature type="compositionally biased region" description="Basic and acidic residues" evidence="1">
    <location>
        <begin position="95"/>
        <end position="116"/>
    </location>
</feature>
<keyword evidence="2" id="KW-0472">Membrane</keyword>
<name>A0A6S7JDQ0_PARCT</name>
<accession>A0A6S7JDQ0</accession>
<keyword evidence="4" id="KW-1185">Reference proteome</keyword>
<feature type="non-terminal residue" evidence="3">
    <location>
        <position position="1"/>
    </location>
</feature>